<protein>
    <submittedName>
        <fullName evidence="6">DNA repair exonuclease</fullName>
    </submittedName>
</protein>
<comment type="caution">
    <text evidence="6">The sequence shown here is derived from an EMBL/GenBank/DDBJ whole genome shotgun (WGS) entry which is preliminary data.</text>
</comment>
<dbReference type="EMBL" id="PDDY01000004">
    <property type="protein sequence ID" value="PEH38348.1"/>
    <property type="molecule type" value="Genomic_DNA"/>
</dbReference>
<keyword evidence="6" id="KW-0540">Nuclease</keyword>
<organism evidence="6 7">
    <name type="scientific">Burkholderia gladioli</name>
    <name type="common">Pseudomonas marginata</name>
    <name type="synonym">Phytomonas marginata</name>
    <dbReference type="NCBI Taxonomy" id="28095"/>
    <lineage>
        <taxon>Bacteria</taxon>
        <taxon>Pseudomonadati</taxon>
        <taxon>Pseudomonadota</taxon>
        <taxon>Betaproteobacteria</taxon>
        <taxon>Burkholderiales</taxon>
        <taxon>Burkholderiaceae</taxon>
        <taxon>Burkholderia</taxon>
    </lineage>
</organism>
<dbReference type="RefSeq" id="WP_098153991.1">
    <property type="nucleotide sequence ID" value="NZ_CADEWA010000003.1"/>
</dbReference>
<reference evidence="7" key="1">
    <citation type="submission" date="2017-09" db="EMBL/GenBank/DDBJ databases">
        <title>FDA dAtabase for Regulatory Grade micrObial Sequences (FDA-ARGOS): Supporting development and validation of Infectious Disease Dx tests.</title>
        <authorList>
            <person name="Minogue T."/>
            <person name="Wolcott M."/>
            <person name="Wasieloski L."/>
            <person name="Aguilar W."/>
            <person name="Moore D."/>
            <person name="Tallon L."/>
            <person name="Sadzewicz L."/>
            <person name="Ott S."/>
            <person name="Zhao X."/>
            <person name="Nagaraj S."/>
            <person name="Vavikolanu K."/>
            <person name="Aluvathingal J."/>
            <person name="Nadendla S."/>
            <person name="Sichtig H."/>
        </authorList>
    </citation>
    <scope>NUCLEOTIDE SEQUENCE [LARGE SCALE GENOMIC DNA]</scope>
    <source>
        <strain evidence="7">FDAARGOS_390</strain>
    </source>
</reference>
<comment type="similarity">
    <text evidence="4">Belongs to the cyclic nucleotide phosphodiesterase class-III family.</text>
</comment>
<sequence length="283" mass="30903">MSRLLQISDPHFGDERQEAVDALVRLIEQTRPELVVISGDLTQRARRRQFEAARAFVARLGAQPVLAIPGNHDLPLFDLIARWRQPYANYRRAFGEELEPVFDTPALLAIGVNTTRPARHTAGEISAEQVARVARRLALASPAQLRVVVVHQPIVAIGPANRHDRLHGGEVALRSWAAAGADLVLGGHTHRAGAWRVTPRDDEAGRDGAVERPVFMVQGGTAVSRRLRAGTPNSVNLIDYAGDSLGPRRAAVTRCDYDDESRCFIAQAAQHLDLAPATPFLLA</sequence>
<dbReference type="SUPFAM" id="SSF56300">
    <property type="entry name" value="Metallo-dependent phosphatases"/>
    <property type="match status" value="1"/>
</dbReference>
<dbReference type="Gene3D" id="3.60.21.10">
    <property type="match status" value="1"/>
</dbReference>
<dbReference type="Proteomes" id="UP000220629">
    <property type="component" value="Unassembled WGS sequence"/>
</dbReference>
<evidence type="ECO:0000259" key="5">
    <source>
        <dbReference type="Pfam" id="PF00149"/>
    </source>
</evidence>
<feature type="domain" description="Calcineurin-like phosphoesterase" evidence="5">
    <location>
        <begin position="3"/>
        <end position="191"/>
    </location>
</feature>
<evidence type="ECO:0000256" key="1">
    <source>
        <dbReference type="ARBA" id="ARBA00022723"/>
    </source>
</evidence>
<dbReference type="GO" id="GO:0046872">
    <property type="term" value="F:metal ion binding"/>
    <property type="evidence" value="ECO:0007669"/>
    <property type="project" value="UniProtKB-KW"/>
</dbReference>
<evidence type="ECO:0000256" key="2">
    <source>
        <dbReference type="ARBA" id="ARBA00022801"/>
    </source>
</evidence>
<name>A0A2A7S471_BURGA</name>
<keyword evidence="1" id="KW-0479">Metal-binding</keyword>
<keyword evidence="2" id="KW-0378">Hydrolase</keyword>
<keyword evidence="3" id="KW-0408">Iron</keyword>
<accession>A0A2A7S471</accession>
<dbReference type="InterPro" id="IPR004843">
    <property type="entry name" value="Calcineurin-like_PHP"/>
</dbReference>
<dbReference type="InterPro" id="IPR029052">
    <property type="entry name" value="Metallo-depent_PP-like"/>
</dbReference>
<evidence type="ECO:0000313" key="6">
    <source>
        <dbReference type="EMBL" id="PEH38348.1"/>
    </source>
</evidence>
<keyword evidence="6" id="KW-0269">Exonuclease</keyword>
<evidence type="ECO:0000313" key="7">
    <source>
        <dbReference type="Proteomes" id="UP000220629"/>
    </source>
</evidence>
<dbReference type="PANTHER" id="PTHR42988:SF2">
    <property type="entry name" value="CYCLIC NUCLEOTIDE PHOSPHODIESTERASE CBUA0032-RELATED"/>
    <property type="match status" value="1"/>
</dbReference>
<evidence type="ECO:0000256" key="4">
    <source>
        <dbReference type="ARBA" id="ARBA00025742"/>
    </source>
</evidence>
<dbReference type="InterPro" id="IPR050884">
    <property type="entry name" value="CNP_phosphodiesterase-III"/>
</dbReference>
<dbReference type="GO" id="GO:0004527">
    <property type="term" value="F:exonuclease activity"/>
    <property type="evidence" value="ECO:0007669"/>
    <property type="project" value="UniProtKB-KW"/>
</dbReference>
<evidence type="ECO:0000256" key="3">
    <source>
        <dbReference type="ARBA" id="ARBA00023004"/>
    </source>
</evidence>
<proteinExistence type="inferred from homology"/>
<dbReference type="Pfam" id="PF00149">
    <property type="entry name" value="Metallophos"/>
    <property type="match status" value="1"/>
</dbReference>
<dbReference type="AlphaFoldDB" id="A0A2A7S471"/>
<gene>
    <name evidence="6" type="ORF">CRM94_28525</name>
</gene>
<dbReference type="PANTHER" id="PTHR42988">
    <property type="entry name" value="PHOSPHOHYDROLASE"/>
    <property type="match status" value="1"/>
</dbReference>